<gene>
    <name evidence="2" type="ORF">LHJ74_17480</name>
</gene>
<accession>A0ABT2JUV5</accession>
<dbReference type="RefSeq" id="WP_260218977.1">
    <property type="nucleotide sequence ID" value="NZ_JAJAGO010000007.1"/>
</dbReference>
<organism evidence="2 3">
    <name type="scientific">Streptomyces gossypii</name>
    <dbReference type="NCBI Taxonomy" id="2883101"/>
    <lineage>
        <taxon>Bacteria</taxon>
        <taxon>Bacillati</taxon>
        <taxon>Actinomycetota</taxon>
        <taxon>Actinomycetes</taxon>
        <taxon>Kitasatosporales</taxon>
        <taxon>Streptomycetaceae</taxon>
        <taxon>Streptomyces</taxon>
    </lineage>
</organism>
<name>A0ABT2JUV5_9ACTN</name>
<evidence type="ECO:0000256" key="1">
    <source>
        <dbReference type="SAM" id="MobiDB-lite"/>
    </source>
</evidence>
<dbReference type="EMBL" id="JAJAGO010000007">
    <property type="protein sequence ID" value="MCT2591666.1"/>
    <property type="molecule type" value="Genomic_DNA"/>
</dbReference>
<dbReference type="InterPro" id="IPR019587">
    <property type="entry name" value="Polyketide_cyclase/dehydratase"/>
</dbReference>
<dbReference type="Pfam" id="PF10604">
    <property type="entry name" value="Polyketide_cyc2"/>
    <property type="match status" value="1"/>
</dbReference>
<dbReference type="SUPFAM" id="SSF55961">
    <property type="entry name" value="Bet v1-like"/>
    <property type="match status" value="1"/>
</dbReference>
<sequence length="179" mass="20083">MPRFSMAQTLSSAVPQVFDFLADPRNMPRWNSGVAEVDDRRIIPCCEGARYRYRFPGRHRFHHLVCSAYRSPSLLGFRGERMWTPLGAQTVAYTFRVRSAEYGSRLEVTVDVSVNLGMTLLLPVITLGWRRDLPEDLQRLSDTLDAHSPPSTGGAQEVRIPPASEPAARHTESADDQAV</sequence>
<reference evidence="2 3" key="1">
    <citation type="submission" date="2021-10" db="EMBL/GenBank/DDBJ databases">
        <title>Streptomyces gossypii sp. nov., isolated from soil collected from cotton field.</title>
        <authorList>
            <person name="Ge X."/>
            <person name="Chen X."/>
            <person name="Liu W."/>
        </authorList>
    </citation>
    <scope>NUCLEOTIDE SEQUENCE [LARGE SCALE GENOMIC DNA]</scope>
    <source>
        <strain evidence="2 3">N2-109</strain>
    </source>
</reference>
<protein>
    <submittedName>
        <fullName evidence="2">SRPBCC family protein</fullName>
    </submittedName>
</protein>
<comment type="caution">
    <text evidence="2">The sequence shown here is derived from an EMBL/GenBank/DDBJ whole genome shotgun (WGS) entry which is preliminary data.</text>
</comment>
<proteinExistence type="predicted"/>
<dbReference type="Proteomes" id="UP001156389">
    <property type="component" value="Unassembled WGS sequence"/>
</dbReference>
<evidence type="ECO:0000313" key="2">
    <source>
        <dbReference type="EMBL" id="MCT2591666.1"/>
    </source>
</evidence>
<dbReference type="InterPro" id="IPR023393">
    <property type="entry name" value="START-like_dom_sf"/>
</dbReference>
<evidence type="ECO:0000313" key="3">
    <source>
        <dbReference type="Proteomes" id="UP001156389"/>
    </source>
</evidence>
<feature type="region of interest" description="Disordered" evidence="1">
    <location>
        <begin position="142"/>
        <end position="179"/>
    </location>
</feature>
<dbReference type="Gene3D" id="3.30.530.20">
    <property type="match status" value="1"/>
</dbReference>
<keyword evidence="3" id="KW-1185">Reference proteome</keyword>